<keyword evidence="2" id="KW-0762">Sugar transport</keyword>
<protein>
    <submittedName>
        <fullName evidence="2">PTS sugar transporter subunit IIA</fullName>
    </submittedName>
</protein>
<evidence type="ECO:0000313" key="3">
    <source>
        <dbReference type="Proteomes" id="UP001597090"/>
    </source>
</evidence>
<dbReference type="PROSITE" id="PS51094">
    <property type="entry name" value="PTS_EIIA_TYPE_2"/>
    <property type="match status" value="1"/>
</dbReference>
<dbReference type="Pfam" id="PF00359">
    <property type="entry name" value="PTS_EIIA_2"/>
    <property type="match status" value="1"/>
</dbReference>
<dbReference type="InterPro" id="IPR002178">
    <property type="entry name" value="PTS_EIIA_type-2_dom"/>
</dbReference>
<keyword evidence="3" id="KW-1185">Reference proteome</keyword>
<evidence type="ECO:0000313" key="2">
    <source>
        <dbReference type="EMBL" id="MFD0739353.1"/>
    </source>
</evidence>
<dbReference type="PANTHER" id="PTHR47738:SF1">
    <property type="entry name" value="NITROGEN REGULATORY PROTEIN"/>
    <property type="match status" value="1"/>
</dbReference>
<accession>A0ABW2YLX2</accession>
<sequence>MPVSPMLQELLSAERITILVEPGDRATVLEAAARLLADPPPGHTGALATRTIGDSLRSREQLASTAIGHGVAIPHARISSIDESRGAFLRLTQPVDFAAADGERVDLVFALVVPEHYIQQHLQQLADLAAHFADPAFRADLRDAANVDQLRRRLLAGPSLHARG</sequence>
<dbReference type="PROSITE" id="PS00372">
    <property type="entry name" value="PTS_EIIA_TYPE_2_HIS"/>
    <property type="match status" value="1"/>
</dbReference>
<proteinExistence type="predicted"/>
<dbReference type="PANTHER" id="PTHR47738">
    <property type="entry name" value="PTS SYSTEM FRUCTOSE-LIKE EIIA COMPONENT-RELATED"/>
    <property type="match status" value="1"/>
</dbReference>
<dbReference type="CDD" id="cd00211">
    <property type="entry name" value="PTS_IIA_fru"/>
    <property type="match status" value="1"/>
</dbReference>
<gene>
    <name evidence="2" type="ORF">ACFQZQ_08680</name>
</gene>
<reference evidence="3" key="1">
    <citation type="journal article" date="2019" name="Int. J. Syst. Evol. Microbiol.">
        <title>The Global Catalogue of Microorganisms (GCM) 10K type strain sequencing project: providing services to taxonomists for standard genome sequencing and annotation.</title>
        <authorList>
            <consortium name="The Broad Institute Genomics Platform"/>
            <consortium name="The Broad Institute Genome Sequencing Center for Infectious Disease"/>
            <person name="Wu L."/>
            <person name="Ma J."/>
        </authorList>
    </citation>
    <scope>NUCLEOTIDE SEQUENCE [LARGE SCALE GENOMIC DNA]</scope>
    <source>
        <strain evidence="3">CCUG 55491</strain>
    </source>
</reference>
<dbReference type="Gene3D" id="3.40.930.10">
    <property type="entry name" value="Mannitol-specific EII, Chain A"/>
    <property type="match status" value="1"/>
</dbReference>
<dbReference type="RefSeq" id="WP_386812577.1">
    <property type="nucleotide sequence ID" value="NZ_JBHTIH010000003.1"/>
</dbReference>
<comment type="caution">
    <text evidence="2">The sequence shown here is derived from an EMBL/GenBank/DDBJ whole genome shotgun (WGS) entry which is preliminary data.</text>
</comment>
<name>A0ABW2YLX2_9GAMM</name>
<dbReference type="EMBL" id="JBHTIH010000003">
    <property type="protein sequence ID" value="MFD0739353.1"/>
    <property type="molecule type" value="Genomic_DNA"/>
</dbReference>
<keyword evidence="2" id="KW-0813">Transport</keyword>
<feature type="domain" description="PTS EIIA type-2" evidence="1">
    <location>
        <begin position="9"/>
        <end position="157"/>
    </location>
</feature>
<evidence type="ECO:0000259" key="1">
    <source>
        <dbReference type="PROSITE" id="PS51094"/>
    </source>
</evidence>
<dbReference type="SUPFAM" id="SSF55804">
    <property type="entry name" value="Phoshotransferase/anion transport protein"/>
    <property type="match status" value="1"/>
</dbReference>
<dbReference type="Proteomes" id="UP001597090">
    <property type="component" value="Unassembled WGS sequence"/>
</dbReference>
<organism evidence="2 3">
    <name type="scientific">Lysobacter koreensis</name>
    <dbReference type="NCBI Taxonomy" id="266122"/>
    <lineage>
        <taxon>Bacteria</taxon>
        <taxon>Pseudomonadati</taxon>
        <taxon>Pseudomonadota</taxon>
        <taxon>Gammaproteobacteria</taxon>
        <taxon>Lysobacterales</taxon>
        <taxon>Lysobacteraceae</taxon>
        <taxon>Lysobacter</taxon>
    </lineage>
</organism>
<dbReference type="InterPro" id="IPR016152">
    <property type="entry name" value="PTrfase/Anion_transptr"/>
</dbReference>
<dbReference type="InterPro" id="IPR051541">
    <property type="entry name" value="PTS_SugarTrans_NitroReg"/>
</dbReference>